<evidence type="ECO:0000259" key="5">
    <source>
        <dbReference type="Pfam" id="PF07992"/>
    </source>
</evidence>
<feature type="domain" description="FAD/NAD(P)-binding" evidence="5">
    <location>
        <begin position="3"/>
        <end position="299"/>
    </location>
</feature>
<organism evidence="7 8">
    <name type="scientific">Nocardioides eburneus</name>
    <dbReference type="NCBI Taxonomy" id="3231482"/>
    <lineage>
        <taxon>Bacteria</taxon>
        <taxon>Bacillati</taxon>
        <taxon>Actinomycetota</taxon>
        <taxon>Actinomycetes</taxon>
        <taxon>Propionibacteriales</taxon>
        <taxon>Nocardioidaceae</taxon>
        <taxon>Nocardioides</taxon>
    </lineage>
</organism>
<dbReference type="InterPro" id="IPR036188">
    <property type="entry name" value="FAD/NAD-bd_sf"/>
</dbReference>
<dbReference type="SUPFAM" id="SSF55424">
    <property type="entry name" value="FAD/NAD-linked reductases, dimerisation (C-terminal) domain"/>
    <property type="match status" value="1"/>
</dbReference>
<dbReference type="InterPro" id="IPR028202">
    <property type="entry name" value="Reductase_C"/>
</dbReference>
<accession>A0ABV3SYV3</accession>
<sequence length="410" mass="43272">MSRTVIVGASVGGVRTAQALRSEGYDGEIVLLERETELPYNKPPLSKALLKGTSDADSIRLLTREAAEELDLELVLGAEVTALDPALRQIQLADDTRIAYDNVVVATGADARPSPWGRCPGVHVVRTLADARRLRADLDNGGTIVVVGSGFIGAEVAATARDLGLEVHLVDPLPTPMSRGFEESVGRIFLGLHQDHGVQPHFGTGVEGIDGERGSFTVRLSDGTALSAGAVVVGIGADPNTTWLASSGLAVEDGLVCDQYLRAEGAPGVYAVGDVCRWRDATTDELIRVEHWTNAVDQALCVARTIVAPDSPRPYHAIDYVWSDQYDWKIQVVGHHEGAVADTLLGDVASGCFAVLYAGPGGSLLGAAVANWPKALITTRKAMAAGSTYDDVLAKLEPAAPRPVRDMEGA</sequence>
<dbReference type="InterPro" id="IPR016156">
    <property type="entry name" value="FAD/NAD-linked_Rdtase_dimer_sf"/>
</dbReference>
<proteinExistence type="predicted"/>
<reference evidence="7 8" key="1">
    <citation type="submission" date="2024-07" db="EMBL/GenBank/DDBJ databases">
        <authorList>
            <person name="Lee S."/>
            <person name="Kang M."/>
        </authorList>
    </citation>
    <scope>NUCLEOTIDE SEQUENCE [LARGE SCALE GENOMIC DNA]</scope>
    <source>
        <strain evidence="7 8">DS6</strain>
    </source>
</reference>
<comment type="caution">
    <text evidence="7">The sequence shown here is derived from an EMBL/GenBank/DDBJ whole genome shotgun (WGS) entry which is preliminary data.</text>
</comment>
<feature type="domain" description="Reductase C-terminal" evidence="6">
    <location>
        <begin position="320"/>
        <end position="391"/>
    </location>
</feature>
<dbReference type="EMBL" id="JBFPJR010000012">
    <property type="protein sequence ID" value="MEX0427725.1"/>
    <property type="molecule type" value="Genomic_DNA"/>
</dbReference>
<keyword evidence="4" id="KW-0560">Oxidoreductase</keyword>
<keyword evidence="2" id="KW-0285">Flavoprotein</keyword>
<evidence type="ECO:0000256" key="3">
    <source>
        <dbReference type="ARBA" id="ARBA00022827"/>
    </source>
</evidence>
<dbReference type="InterPro" id="IPR023753">
    <property type="entry name" value="FAD/NAD-binding_dom"/>
</dbReference>
<dbReference type="PRINTS" id="PR00411">
    <property type="entry name" value="PNDRDTASEI"/>
</dbReference>
<keyword evidence="8" id="KW-1185">Reference proteome</keyword>
<dbReference type="Gene3D" id="3.30.390.30">
    <property type="match status" value="1"/>
</dbReference>
<dbReference type="PANTHER" id="PTHR43557">
    <property type="entry name" value="APOPTOSIS-INDUCING FACTOR 1"/>
    <property type="match status" value="1"/>
</dbReference>
<keyword evidence="3" id="KW-0274">FAD</keyword>
<dbReference type="Proteomes" id="UP001556631">
    <property type="component" value="Unassembled WGS sequence"/>
</dbReference>
<evidence type="ECO:0000256" key="4">
    <source>
        <dbReference type="ARBA" id="ARBA00023002"/>
    </source>
</evidence>
<evidence type="ECO:0000259" key="6">
    <source>
        <dbReference type="Pfam" id="PF14759"/>
    </source>
</evidence>
<evidence type="ECO:0000313" key="8">
    <source>
        <dbReference type="Proteomes" id="UP001556631"/>
    </source>
</evidence>
<dbReference type="PRINTS" id="PR00368">
    <property type="entry name" value="FADPNR"/>
</dbReference>
<protein>
    <submittedName>
        <fullName evidence="7">NAD(P)/FAD-dependent oxidoreductase</fullName>
    </submittedName>
</protein>
<dbReference type="SUPFAM" id="SSF51905">
    <property type="entry name" value="FAD/NAD(P)-binding domain"/>
    <property type="match status" value="2"/>
</dbReference>
<name>A0ABV3SYV3_9ACTN</name>
<comment type="cofactor">
    <cofactor evidence="1">
        <name>FAD</name>
        <dbReference type="ChEBI" id="CHEBI:57692"/>
    </cofactor>
</comment>
<dbReference type="PANTHER" id="PTHR43557:SF2">
    <property type="entry name" value="RIESKE DOMAIN-CONTAINING PROTEIN-RELATED"/>
    <property type="match status" value="1"/>
</dbReference>
<dbReference type="Pfam" id="PF14759">
    <property type="entry name" value="Reductase_C"/>
    <property type="match status" value="1"/>
</dbReference>
<evidence type="ECO:0000256" key="2">
    <source>
        <dbReference type="ARBA" id="ARBA00022630"/>
    </source>
</evidence>
<dbReference type="Gene3D" id="3.50.50.60">
    <property type="entry name" value="FAD/NAD(P)-binding domain"/>
    <property type="match status" value="2"/>
</dbReference>
<dbReference type="Pfam" id="PF07992">
    <property type="entry name" value="Pyr_redox_2"/>
    <property type="match status" value="1"/>
</dbReference>
<dbReference type="RefSeq" id="WP_367993384.1">
    <property type="nucleotide sequence ID" value="NZ_JBFPJR010000012.1"/>
</dbReference>
<gene>
    <name evidence="7" type="ORF">AB3X52_08845</name>
</gene>
<evidence type="ECO:0000256" key="1">
    <source>
        <dbReference type="ARBA" id="ARBA00001974"/>
    </source>
</evidence>
<dbReference type="InterPro" id="IPR050446">
    <property type="entry name" value="FAD-oxidoreductase/Apoptosis"/>
</dbReference>
<evidence type="ECO:0000313" key="7">
    <source>
        <dbReference type="EMBL" id="MEX0427725.1"/>
    </source>
</evidence>